<keyword evidence="7" id="KW-0788">Thiol protease</keyword>
<protein>
    <recommendedName>
        <fullName evidence="3">ubiquitinyl hydrolase 1</fullName>
        <ecNumber evidence="3">3.4.19.12</ecNumber>
    </recommendedName>
</protein>
<dbReference type="SUPFAM" id="SSF54001">
    <property type="entry name" value="Cysteine proteinases"/>
    <property type="match status" value="1"/>
</dbReference>
<feature type="region of interest" description="Disordered" evidence="8">
    <location>
        <begin position="674"/>
        <end position="722"/>
    </location>
</feature>
<dbReference type="Proteomes" id="UP000053257">
    <property type="component" value="Unassembled WGS sequence"/>
</dbReference>
<evidence type="ECO:0000256" key="6">
    <source>
        <dbReference type="ARBA" id="ARBA00022801"/>
    </source>
</evidence>
<dbReference type="GO" id="GO:0016579">
    <property type="term" value="P:protein deubiquitination"/>
    <property type="evidence" value="ECO:0007669"/>
    <property type="project" value="InterPro"/>
</dbReference>
<dbReference type="InterPro" id="IPR018200">
    <property type="entry name" value="USP_CS"/>
</dbReference>
<dbReference type="InterPro" id="IPR001394">
    <property type="entry name" value="Peptidase_C19_UCH"/>
</dbReference>
<evidence type="ECO:0000256" key="1">
    <source>
        <dbReference type="ARBA" id="ARBA00000707"/>
    </source>
</evidence>
<dbReference type="PANTHER" id="PTHR24006">
    <property type="entry name" value="UBIQUITIN CARBOXYL-TERMINAL HYDROLASE"/>
    <property type="match status" value="1"/>
</dbReference>
<dbReference type="AlphaFoldDB" id="A0A0C3PJ85"/>
<dbReference type="Pfam" id="PF00443">
    <property type="entry name" value="UCH"/>
    <property type="match status" value="1"/>
</dbReference>
<dbReference type="GO" id="GO:0005829">
    <property type="term" value="C:cytosol"/>
    <property type="evidence" value="ECO:0007669"/>
    <property type="project" value="TreeGrafter"/>
</dbReference>
<feature type="compositionally biased region" description="Low complexity" evidence="8">
    <location>
        <begin position="686"/>
        <end position="702"/>
    </location>
</feature>
<dbReference type="STRING" id="745531.A0A0C3PJ85"/>
<feature type="compositionally biased region" description="Basic and acidic residues" evidence="8">
    <location>
        <begin position="50"/>
        <end position="61"/>
    </location>
</feature>
<evidence type="ECO:0000256" key="5">
    <source>
        <dbReference type="ARBA" id="ARBA00022786"/>
    </source>
</evidence>
<name>A0A0C3PJ85_PHLG1</name>
<dbReference type="HOGENOM" id="CLU_013485_1_0_1"/>
<dbReference type="GO" id="GO:0006508">
    <property type="term" value="P:proteolysis"/>
    <property type="evidence" value="ECO:0007669"/>
    <property type="project" value="UniProtKB-KW"/>
</dbReference>
<evidence type="ECO:0000313" key="11">
    <source>
        <dbReference type="Proteomes" id="UP000053257"/>
    </source>
</evidence>
<feature type="region of interest" description="Disordered" evidence="8">
    <location>
        <begin position="296"/>
        <end position="338"/>
    </location>
</feature>
<dbReference type="EMBL" id="KN840524">
    <property type="protein sequence ID" value="KIP06168.1"/>
    <property type="molecule type" value="Genomic_DNA"/>
</dbReference>
<dbReference type="PROSITE" id="PS50235">
    <property type="entry name" value="USP_3"/>
    <property type="match status" value="1"/>
</dbReference>
<accession>A0A0C3PJ85</accession>
<dbReference type="InterPro" id="IPR050164">
    <property type="entry name" value="Peptidase_C19"/>
</dbReference>
<feature type="domain" description="USP" evidence="9">
    <location>
        <begin position="72"/>
        <end position="552"/>
    </location>
</feature>
<evidence type="ECO:0000259" key="9">
    <source>
        <dbReference type="PROSITE" id="PS50235"/>
    </source>
</evidence>
<comment type="catalytic activity">
    <reaction evidence="1">
        <text>Thiol-dependent hydrolysis of ester, thioester, amide, peptide and isopeptide bonds formed by the C-terminal Gly of ubiquitin (a 76-residue protein attached to proteins as an intracellular targeting signal).</text>
        <dbReference type="EC" id="3.4.19.12"/>
    </reaction>
</comment>
<sequence>MVLQGLGAVLPWNWTSGSRERKVSEKKDPVVRTRVEQMAQTNGSAAAPSKEQRDEQRHDGASEDAQDDSYYPGIVNISGTYCFMNSTLQALASLSYFQPQIEAIHTRAEELDVPTPVIDAIRDILHELNTSRSSRFSLRPYALIEALSTPGPPSSSSRPRTTNRLFSSREHQDAQELFQAVIEAIKDEATEVSREAGRDLGLGGVLPLNSHTIPLSNPTKLAFDGLTANRRSCVECGYTEAVMHFTFDNWQLALPRSASCDLNDCLADYTRLELLTDCICRRCSLEATYEKYLRDSHPETKNSSTYPSSPTSSSPVNESTEKGDGKAAMSKSKKKRYQETRKLANRVKALLDEGRIEEDVKGVQVLKVTKASTKQAMVARPPPVLVLHLNRSMYFGGYYGASKNSCRVDFSEILDLTPYTTSGMLNTSPQIPMSGPGFKSTMFNSTTVETKQDPATRTMYRLTAVVCHYGQHSFGHYVCFRRRPRSSKLPEEQRWEPPRWQVGDEGSLAALESRRGTGKGWMRISDDDVRECGIESVLQEGSGAFMLYYEKIIAESVQPSGKPESNGATVASDIDVVHRALNGEVAKAHRVYAIEDDDRTPRCSEETLKPSKINGFHKANGSVASLSSTLLDSQSQSDAHSRSGLQGVMSVGLSSSLPKASWMEPRLVRSVSLSARQLGDTDSRPSISRTNSSDSKSNSEISQPQLNGSALNVGHPHEQGTS</sequence>
<dbReference type="PROSITE" id="PS00973">
    <property type="entry name" value="USP_2"/>
    <property type="match status" value="1"/>
</dbReference>
<keyword evidence="11" id="KW-1185">Reference proteome</keyword>
<proteinExistence type="inferred from homology"/>
<evidence type="ECO:0000313" key="10">
    <source>
        <dbReference type="EMBL" id="KIP06168.1"/>
    </source>
</evidence>
<dbReference type="InterPro" id="IPR038765">
    <property type="entry name" value="Papain-like_cys_pep_sf"/>
</dbReference>
<evidence type="ECO:0000256" key="8">
    <source>
        <dbReference type="SAM" id="MobiDB-lite"/>
    </source>
</evidence>
<evidence type="ECO:0000256" key="7">
    <source>
        <dbReference type="ARBA" id="ARBA00022807"/>
    </source>
</evidence>
<evidence type="ECO:0000256" key="2">
    <source>
        <dbReference type="ARBA" id="ARBA00009085"/>
    </source>
</evidence>
<evidence type="ECO:0000256" key="4">
    <source>
        <dbReference type="ARBA" id="ARBA00022670"/>
    </source>
</evidence>
<feature type="region of interest" description="Disordered" evidence="8">
    <location>
        <begin position="17"/>
        <end position="69"/>
    </location>
</feature>
<dbReference type="GO" id="GO:0005634">
    <property type="term" value="C:nucleus"/>
    <property type="evidence" value="ECO:0007669"/>
    <property type="project" value="TreeGrafter"/>
</dbReference>
<gene>
    <name evidence="10" type="ORF">PHLGIDRAFT_91230</name>
</gene>
<dbReference type="PANTHER" id="PTHR24006:SF888">
    <property type="entry name" value="UBIQUITIN CARBOXYL-TERMINAL HYDROLASE 30"/>
    <property type="match status" value="1"/>
</dbReference>
<comment type="similarity">
    <text evidence="2">Belongs to the peptidase C19 family.</text>
</comment>
<feature type="compositionally biased region" description="Basic and acidic residues" evidence="8">
    <location>
        <begin position="18"/>
        <end position="35"/>
    </location>
</feature>
<dbReference type="CDD" id="cd02662">
    <property type="entry name" value="Peptidase_C19F"/>
    <property type="match status" value="1"/>
</dbReference>
<organism evidence="10 11">
    <name type="scientific">Phlebiopsis gigantea (strain 11061_1 CR5-6)</name>
    <name type="common">White-rot fungus</name>
    <name type="synonym">Peniophora gigantea</name>
    <dbReference type="NCBI Taxonomy" id="745531"/>
    <lineage>
        <taxon>Eukaryota</taxon>
        <taxon>Fungi</taxon>
        <taxon>Dikarya</taxon>
        <taxon>Basidiomycota</taxon>
        <taxon>Agaricomycotina</taxon>
        <taxon>Agaricomycetes</taxon>
        <taxon>Polyporales</taxon>
        <taxon>Phanerochaetaceae</taxon>
        <taxon>Phlebiopsis</taxon>
    </lineage>
</organism>
<keyword evidence="4" id="KW-0645">Protease</keyword>
<evidence type="ECO:0000256" key="3">
    <source>
        <dbReference type="ARBA" id="ARBA00012759"/>
    </source>
</evidence>
<keyword evidence="6" id="KW-0378">Hydrolase</keyword>
<dbReference type="InterPro" id="IPR028889">
    <property type="entry name" value="USP"/>
</dbReference>
<dbReference type="OrthoDB" id="2020758at2759"/>
<dbReference type="EC" id="3.4.19.12" evidence="3"/>
<feature type="compositionally biased region" description="Low complexity" evidence="8">
    <location>
        <begin position="303"/>
        <end position="318"/>
    </location>
</feature>
<dbReference type="Gene3D" id="3.90.70.10">
    <property type="entry name" value="Cysteine proteinases"/>
    <property type="match status" value="1"/>
</dbReference>
<keyword evidence="5" id="KW-0833">Ubl conjugation pathway</keyword>
<reference evidence="10 11" key="1">
    <citation type="journal article" date="2014" name="PLoS Genet.">
        <title>Analysis of the Phlebiopsis gigantea genome, transcriptome and secretome provides insight into its pioneer colonization strategies of wood.</title>
        <authorList>
            <person name="Hori C."/>
            <person name="Ishida T."/>
            <person name="Igarashi K."/>
            <person name="Samejima M."/>
            <person name="Suzuki H."/>
            <person name="Master E."/>
            <person name="Ferreira P."/>
            <person name="Ruiz-Duenas F.J."/>
            <person name="Held B."/>
            <person name="Canessa P."/>
            <person name="Larrondo L.F."/>
            <person name="Schmoll M."/>
            <person name="Druzhinina I.S."/>
            <person name="Kubicek C.P."/>
            <person name="Gaskell J.A."/>
            <person name="Kersten P."/>
            <person name="St John F."/>
            <person name="Glasner J."/>
            <person name="Sabat G."/>
            <person name="Splinter BonDurant S."/>
            <person name="Syed K."/>
            <person name="Yadav J."/>
            <person name="Mgbeahuruike A.C."/>
            <person name="Kovalchuk A."/>
            <person name="Asiegbu F.O."/>
            <person name="Lackner G."/>
            <person name="Hoffmeister D."/>
            <person name="Rencoret J."/>
            <person name="Gutierrez A."/>
            <person name="Sun H."/>
            <person name="Lindquist E."/>
            <person name="Barry K."/>
            <person name="Riley R."/>
            <person name="Grigoriev I.V."/>
            <person name="Henrissat B."/>
            <person name="Kues U."/>
            <person name="Berka R.M."/>
            <person name="Martinez A.T."/>
            <person name="Covert S.F."/>
            <person name="Blanchette R.A."/>
            <person name="Cullen D."/>
        </authorList>
    </citation>
    <scope>NUCLEOTIDE SEQUENCE [LARGE SCALE GENOMIC DNA]</scope>
    <source>
        <strain evidence="10 11">11061_1 CR5-6</strain>
    </source>
</reference>
<dbReference type="GO" id="GO:0004843">
    <property type="term" value="F:cysteine-type deubiquitinase activity"/>
    <property type="evidence" value="ECO:0007669"/>
    <property type="project" value="UniProtKB-EC"/>
</dbReference>